<dbReference type="AlphaFoldDB" id="A0A8S0PKY7"/>
<sequence>MSLSTMRIQILLSPLMVMMMLMIVARAGDTNPVFDPCSDTKVQRWDGFTFGLAFSSKDSFFFNQTQLSPCDSRLSLSGGHGAELAVFRPKVDEISLLTINTFNPKKAGGYMVAFAGRQHAARSVPIFVADDTNTVTSFTLVLEFKDGVLQNLFWKKFGCGSCTGDAFICLNNTDCAIPNSKCKANGGSMPCDLGIQLAFSGTDKNDNVLNSWYEVGNLRQYSLYALYSDLRDSFTAPFTNLF</sequence>
<dbReference type="InterPro" id="IPR044248">
    <property type="entry name" value="DPH3/4-like"/>
</dbReference>
<name>A0A8S0PKY7_OLEEU</name>
<dbReference type="GO" id="GO:0017183">
    <property type="term" value="P:protein histidyl modification to diphthamide"/>
    <property type="evidence" value="ECO:0007669"/>
    <property type="project" value="InterPro"/>
</dbReference>
<keyword evidence="1" id="KW-0732">Signal</keyword>
<keyword evidence="3" id="KW-1185">Reference proteome</keyword>
<feature type="signal peptide" evidence="1">
    <location>
        <begin position="1"/>
        <end position="27"/>
    </location>
</feature>
<dbReference type="PANTHER" id="PTHR21454:SF44">
    <property type="entry name" value="EXPP1 PROTEIN"/>
    <property type="match status" value="1"/>
</dbReference>
<dbReference type="EMBL" id="CACTIH010000111">
    <property type="protein sequence ID" value="CAA2954322.1"/>
    <property type="molecule type" value="Genomic_DNA"/>
</dbReference>
<comment type="caution">
    <text evidence="2">The sequence shown here is derived from an EMBL/GenBank/DDBJ whole genome shotgun (WGS) entry which is preliminary data.</text>
</comment>
<proteinExistence type="predicted"/>
<dbReference type="Proteomes" id="UP000594638">
    <property type="component" value="Unassembled WGS sequence"/>
</dbReference>
<protein>
    <submittedName>
        <fullName evidence="2">Uncharacterized protein LOC111381441</fullName>
    </submittedName>
</protein>
<accession>A0A8S0PKY7</accession>
<organism evidence="2 3">
    <name type="scientific">Olea europaea subsp. europaea</name>
    <dbReference type="NCBI Taxonomy" id="158383"/>
    <lineage>
        <taxon>Eukaryota</taxon>
        <taxon>Viridiplantae</taxon>
        <taxon>Streptophyta</taxon>
        <taxon>Embryophyta</taxon>
        <taxon>Tracheophyta</taxon>
        <taxon>Spermatophyta</taxon>
        <taxon>Magnoliopsida</taxon>
        <taxon>eudicotyledons</taxon>
        <taxon>Gunneridae</taxon>
        <taxon>Pentapetalae</taxon>
        <taxon>asterids</taxon>
        <taxon>lamiids</taxon>
        <taxon>Lamiales</taxon>
        <taxon>Oleaceae</taxon>
        <taxon>Oleeae</taxon>
        <taxon>Olea</taxon>
    </lineage>
</organism>
<feature type="chain" id="PRO_5035933978" evidence="1">
    <location>
        <begin position="28"/>
        <end position="242"/>
    </location>
</feature>
<dbReference type="PANTHER" id="PTHR21454">
    <property type="entry name" value="DPH3 HOMOLOG-RELATED"/>
    <property type="match status" value="1"/>
</dbReference>
<dbReference type="GO" id="GO:0005829">
    <property type="term" value="C:cytosol"/>
    <property type="evidence" value="ECO:0007669"/>
    <property type="project" value="TreeGrafter"/>
</dbReference>
<dbReference type="Gramene" id="OE9A003143T1">
    <property type="protein sequence ID" value="OE9A003143C1"/>
    <property type="gene ID" value="OE9A003143"/>
</dbReference>
<evidence type="ECO:0000313" key="3">
    <source>
        <dbReference type="Proteomes" id="UP000594638"/>
    </source>
</evidence>
<gene>
    <name evidence="2" type="ORF">OLEA9_A003143</name>
</gene>
<dbReference type="Gramene" id="OE9A003143T2">
    <property type="protein sequence ID" value="OE9A003143C2"/>
    <property type="gene ID" value="OE9A003143"/>
</dbReference>
<dbReference type="GO" id="GO:0046872">
    <property type="term" value="F:metal ion binding"/>
    <property type="evidence" value="ECO:0007669"/>
    <property type="project" value="InterPro"/>
</dbReference>
<dbReference type="OrthoDB" id="1885051at2759"/>
<evidence type="ECO:0000313" key="2">
    <source>
        <dbReference type="EMBL" id="CAA2954322.1"/>
    </source>
</evidence>
<reference evidence="2 3" key="1">
    <citation type="submission" date="2019-12" db="EMBL/GenBank/DDBJ databases">
        <authorList>
            <person name="Alioto T."/>
            <person name="Alioto T."/>
            <person name="Gomez Garrido J."/>
        </authorList>
    </citation>
    <scope>NUCLEOTIDE SEQUENCE [LARGE SCALE GENOMIC DNA]</scope>
</reference>
<evidence type="ECO:0000256" key="1">
    <source>
        <dbReference type="SAM" id="SignalP"/>
    </source>
</evidence>